<dbReference type="InterPro" id="IPR009057">
    <property type="entry name" value="Homeodomain-like_sf"/>
</dbReference>
<dbReference type="Proteomes" id="UP001596105">
    <property type="component" value="Unassembled WGS sequence"/>
</dbReference>
<sequence>MPTLLIVDDEMPQVRALSAIISKMRPKYEIVARTDGESAWQAIRQRPVDALITDIRMPNMDGMELIDRVHRYNPQLKLILLSGYGQFEYAQEAIRCNVLEYLIKPIGQEAIHRVIEKLEAKWEEDKQRRLTESLFRGTLWRKLFEGKMNPEEYAELKKTVVKDGPGLALTLDFPEAAAPFAKGELENELERRFSVLASQAVFHSSSISRRFVGMLWLSPYYSVRASESYGKIRAIVDDVVNSAELALSSGVSDVHPNLFENAEKAYQEAQLAASLAFYETNQPLIRYSAIHEFVDPNSHNVSFSAARIAEGIRSGNRQLVSEDIHHWITDELKRRRLSPEHFKTECANNLIQVLNKLDSLIQESEKHRLSEKARQSMASAKDWMELRSRTMDWINEVADGVQQLLGDTHGTIIKRCQEYMRMHFNEDLSLERVSAKFSFNASYFSNYFKMKTGTRFSDYLLGIRVGKAKEMLLNSSELIEDIAHEVGFSNSAYFIRMFKRETGVSPAAFRRLSGSR</sequence>
<reference evidence="8" key="1">
    <citation type="journal article" date="2019" name="Int. J. Syst. Evol. Microbiol.">
        <title>The Global Catalogue of Microorganisms (GCM) 10K type strain sequencing project: providing services to taxonomists for standard genome sequencing and annotation.</title>
        <authorList>
            <consortium name="The Broad Institute Genomics Platform"/>
            <consortium name="The Broad Institute Genome Sequencing Center for Infectious Disease"/>
            <person name="Wu L."/>
            <person name="Ma J."/>
        </authorList>
    </citation>
    <scope>NUCLEOTIDE SEQUENCE [LARGE SCALE GENOMIC DNA]</scope>
    <source>
        <strain evidence="8">CCUG 57113</strain>
    </source>
</reference>
<proteinExistence type="predicted"/>
<dbReference type="InterPro" id="IPR001789">
    <property type="entry name" value="Sig_transdc_resp-reg_receiver"/>
</dbReference>
<evidence type="ECO:0000259" key="5">
    <source>
        <dbReference type="PROSITE" id="PS01124"/>
    </source>
</evidence>
<keyword evidence="3" id="KW-0804">Transcription</keyword>
<dbReference type="Gene3D" id="3.40.50.2300">
    <property type="match status" value="1"/>
</dbReference>
<gene>
    <name evidence="7" type="ORF">ACFPPD_23570</name>
</gene>
<dbReference type="SMART" id="SM00448">
    <property type="entry name" value="REC"/>
    <property type="match status" value="1"/>
</dbReference>
<keyword evidence="1" id="KW-0805">Transcription regulation</keyword>
<dbReference type="PRINTS" id="PR00032">
    <property type="entry name" value="HTHARAC"/>
</dbReference>
<dbReference type="SUPFAM" id="SSF46689">
    <property type="entry name" value="Homeodomain-like"/>
    <property type="match status" value="2"/>
</dbReference>
<dbReference type="InterPro" id="IPR020449">
    <property type="entry name" value="Tscrpt_reg_AraC-type_HTH"/>
</dbReference>
<accession>A0ABW0M0N5</accession>
<evidence type="ECO:0000256" key="4">
    <source>
        <dbReference type="PROSITE-ProRule" id="PRU00169"/>
    </source>
</evidence>
<evidence type="ECO:0000313" key="8">
    <source>
        <dbReference type="Proteomes" id="UP001596105"/>
    </source>
</evidence>
<evidence type="ECO:0000256" key="2">
    <source>
        <dbReference type="ARBA" id="ARBA00023125"/>
    </source>
</evidence>
<keyword evidence="4" id="KW-0597">Phosphoprotein</keyword>
<dbReference type="Gene3D" id="1.10.10.60">
    <property type="entry name" value="Homeodomain-like"/>
    <property type="match status" value="2"/>
</dbReference>
<dbReference type="EMBL" id="JBHSMH010000111">
    <property type="protein sequence ID" value="MFC5471660.1"/>
    <property type="molecule type" value="Genomic_DNA"/>
</dbReference>
<comment type="caution">
    <text evidence="7">The sequence shown here is derived from an EMBL/GenBank/DDBJ whole genome shotgun (WGS) entry which is preliminary data.</text>
</comment>
<dbReference type="InterPro" id="IPR011006">
    <property type="entry name" value="CheY-like_superfamily"/>
</dbReference>
<dbReference type="PROSITE" id="PS00041">
    <property type="entry name" value="HTH_ARAC_FAMILY_1"/>
    <property type="match status" value="1"/>
</dbReference>
<evidence type="ECO:0000259" key="6">
    <source>
        <dbReference type="PROSITE" id="PS50110"/>
    </source>
</evidence>
<name>A0ABW0M0N5_9BACL</name>
<dbReference type="CDD" id="cd17536">
    <property type="entry name" value="REC_YesN-like"/>
    <property type="match status" value="1"/>
</dbReference>
<dbReference type="SMART" id="SM00342">
    <property type="entry name" value="HTH_ARAC"/>
    <property type="match status" value="1"/>
</dbReference>
<dbReference type="PANTHER" id="PTHR43280:SF28">
    <property type="entry name" value="HTH-TYPE TRANSCRIPTIONAL ACTIVATOR RHAS"/>
    <property type="match status" value="1"/>
</dbReference>
<keyword evidence="2" id="KW-0238">DNA-binding</keyword>
<feature type="domain" description="Response regulatory" evidence="6">
    <location>
        <begin position="3"/>
        <end position="119"/>
    </location>
</feature>
<dbReference type="PANTHER" id="PTHR43280">
    <property type="entry name" value="ARAC-FAMILY TRANSCRIPTIONAL REGULATOR"/>
    <property type="match status" value="1"/>
</dbReference>
<evidence type="ECO:0000256" key="3">
    <source>
        <dbReference type="ARBA" id="ARBA00023163"/>
    </source>
</evidence>
<evidence type="ECO:0000256" key="1">
    <source>
        <dbReference type="ARBA" id="ARBA00023015"/>
    </source>
</evidence>
<protein>
    <submittedName>
        <fullName evidence="7">Response regulator</fullName>
    </submittedName>
</protein>
<dbReference type="PROSITE" id="PS50110">
    <property type="entry name" value="RESPONSE_REGULATORY"/>
    <property type="match status" value="1"/>
</dbReference>
<keyword evidence="8" id="KW-1185">Reference proteome</keyword>
<dbReference type="SUPFAM" id="SSF52172">
    <property type="entry name" value="CheY-like"/>
    <property type="match status" value="1"/>
</dbReference>
<dbReference type="Pfam" id="PF12833">
    <property type="entry name" value="HTH_18"/>
    <property type="match status" value="1"/>
</dbReference>
<feature type="modified residue" description="4-aspartylphosphate" evidence="4">
    <location>
        <position position="54"/>
    </location>
</feature>
<feature type="domain" description="HTH araC/xylS-type" evidence="5">
    <location>
        <begin position="414"/>
        <end position="512"/>
    </location>
</feature>
<dbReference type="RefSeq" id="WP_209743839.1">
    <property type="nucleotide sequence ID" value="NZ_JBHSMH010000111.1"/>
</dbReference>
<dbReference type="InterPro" id="IPR018060">
    <property type="entry name" value="HTH_AraC"/>
</dbReference>
<organism evidence="7 8">
    <name type="scientific">Cohnella suwonensis</name>
    <dbReference type="NCBI Taxonomy" id="696072"/>
    <lineage>
        <taxon>Bacteria</taxon>
        <taxon>Bacillati</taxon>
        <taxon>Bacillota</taxon>
        <taxon>Bacilli</taxon>
        <taxon>Bacillales</taxon>
        <taxon>Paenibacillaceae</taxon>
        <taxon>Cohnella</taxon>
    </lineage>
</organism>
<dbReference type="InterPro" id="IPR018062">
    <property type="entry name" value="HTH_AraC-typ_CS"/>
</dbReference>
<dbReference type="Pfam" id="PF00072">
    <property type="entry name" value="Response_reg"/>
    <property type="match status" value="1"/>
</dbReference>
<dbReference type="PROSITE" id="PS01124">
    <property type="entry name" value="HTH_ARAC_FAMILY_2"/>
    <property type="match status" value="1"/>
</dbReference>
<evidence type="ECO:0000313" key="7">
    <source>
        <dbReference type="EMBL" id="MFC5471660.1"/>
    </source>
</evidence>